<evidence type="ECO:0000256" key="1">
    <source>
        <dbReference type="SAM" id="Phobius"/>
    </source>
</evidence>
<sequence length="214" mass="23533">MDGWRMGSSVTPLSLKDLEKDQWSNNWDELELYENGGDGGLYRQMDPSKNGVLAVQTIRNNIMASTVLATTAITLTSLIGVFVSSSSSSTTSSLIYGNRSKTVLSIKYFSILLCFLLAFLCNVQSIRYYAHVSFLVSVPVSRRRRGGEVVVSTEHVSRSLNRGSVFWSVGLRVLCFFCSVSLDIWADTDVGRLRVDNGGVVFLGHHNGVHKGPS</sequence>
<dbReference type="InterPro" id="IPR006747">
    <property type="entry name" value="DUF599"/>
</dbReference>
<proteinExistence type="predicted"/>
<dbReference type="AlphaFoldDB" id="A0AAV9FGJ7"/>
<evidence type="ECO:0008006" key="4">
    <source>
        <dbReference type="Google" id="ProtNLM"/>
    </source>
</evidence>
<dbReference type="PANTHER" id="PTHR31168">
    <property type="entry name" value="OS02G0292800 PROTEIN"/>
    <property type="match status" value="1"/>
</dbReference>
<evidence type="ECO:0000313" key="2">
    <source>
        <dbReference type="EMBL" id="KAK1325146.1"/>
    </source>
</evidence>
<dbReference type="Pfam" id="PF04654">
    <property type="entry name" value="DUF599"/>
    <property type="match status" value="1"/>
</dbReference>
<accession>A0AAV9FGJ7</accession>
<dbReference type="PANTHER" id="PTHR31168:SF19">
    <property type="entry name" value="OS01G0683700 PROTEIN"/>
    <property type="match status" value="1"/>
</dbReference>
<keyword evidence="1" id="KW-0812">Transmembrane</keyword>
<feature type="transmembrane region" description="Helical" evidence="1">
    <location>
        <begin position="62"/>
        <end position="85"/>
    </location>
</feature>
<reference evidence="2" key="2">
    <citation type="submission" date="2023-06" db="EMBL/GenBank/DDBJ databases">
        <authorList>
            <person name="Ma L."/>
            <person name="Liu K.-W."/>
            <person name="Li Z."/>
            <person name="Hsiao Y.-Y."/>
            <person name="Qi Y."/>
            <person name="Fu T."/>
            <person name="Tang G."/>
            <person name="Zhang D."/>
            <person name="Sun W.-H."/>
            <person name="Liu D.-K."/>
            <person name="Li Y."/>
            <person name="Chen G.-Z."/>
            <person name="Liu X.-D."/>
            <person name="Liao X.-Y."/>
            <person name="Jiang Y.-T."/>
            <person name="Yu X."/>
            <person name="Hao Y."/>
            <person name="Huang J."/>
            <person name="Zhao X.-W."/>
            <person name="Ke S."/>
            <person name="Chen Y.-Y."/>
            <person name="Wu W.-L."/>
            <person name="Hsu J.-L."/>
            <person name="Lin Y.-F."/>
            <person name="Huang M.-D."/>
            <person name="Li C.-Y."/>
            <person name="Huang L."/>
            <person name="Wang Z.-W."/>
            <person name="Zhao X."/>
            <person name="Zhong W.-Y."/>
            <person name="Peng D.-H."/>
            <person name="Ahmad S."/>
            <person name="Lan S."/>
            <person name="Zhang J.-S."/>
            <person name="Tsai W.-C."/>
            <person name="Van De Peer Y."/>
            <person name="Liu Z.-J."/>
        </authorList>
    </citation>
    <scope>NUCLEOTIDE SEQUENCE</scope>
    <source>
        <strain evidence="2">CP</strain>
        <tissue evidence="2">Leaves</tissue>
    </source>
</reference>
<feature type="transmembrane region" description="Helical" evidence="1">
    <location>
        <begin position="106"/>
        <end position="130"/>
    </location>
</feature>
<reference evidence="2" key="1">
    <citation type="journal article" date="2023" name="Nat. Commun.">
        <title>Diploid and tetraploid genomes of Acorus and the evolution of monocots.</title>
        <authorList>
            <person name="Ma L."/>
            <person name="Liu K.W."/>
            <person name="Li Z."/>
            <person name="Hsiao Y.Y."/>
            <person name="Qi Y."/>
            <person name="Fu T."/>
            <person name="Tang G.D."/>
            <person name="Zhang D."/>
            <person name="Sun W.H."/>
            <person name="Liu D.K."/>
            <person name="Li Y."/>
            <person name="Chen G.Z."/>
            <person name="Liu X.D."/>
            <person name="Liao X.Y."/>
            <person name="Jiang Y.T."/>
            <person name="Yu X."/>
            <person name="Hao Y."/>
            <person name="Huang J."/>
            <person name="Zhao X.W."/>
            <person name="Ke S."/>
            <person name="Chen Y.Y."/>
            <person name="Wu W.L."/>
            <person name="Hsu J.L."/>
            <person name="Lin Y.F."/>
            <person name="Huang M.D."/>
            <person name="Li C.Y."/>
            <person name="Huang L."/>
            <person name="Wang Z.W."/>
            <person name="Zhao X."/>
            <person name="Zhong W.Y."/>
            <person name="Peng D.H."/>
            <person name="Ahmad S."/>
            <person name="Lan S."/>
            <person name="Zhang J.S."/>
            <person name="Tsai W.C."/>
            <person name="Van de Peer Y."/>
            <person name="Liu Z.J."/>
        </authorList>
    </citation>
    <scope>NUCLEOTIDE SEQUENCE</scope>
    <source>
        <strain evidence="2">CP</strain>
    </source>
</reference>
<evidence type="ECO:0000313" key="3">
    <source>
        <dbReference type="Proteomes" id="UP001180020"/>
    </source>
</evidence>
<keyword evidence="1" id="KW-0472">Membrane</keyword>
<name>A0AAV9FGJ7_ACOCL</name>
<protein>
    <recommendedName>
        <fullName evidence="4">PGG domain-containing protein</fullName>
    </recommendedName>
</protein>
<organism evidence="2 3">
    <name type="scientific">Acorus calamus</name>
    <name type="common">Sweet flag</name>
    <dbReference type="NCBI Taxonomy" id="4465"/>
    <lineage>
        <taxon>Eukaryota</taxon>
        <taxon>Viridiplantae</taxon>
        <taxon>Streptophyta</taxon>
        <taxon>Embryophyta</taxon>
        <taxon>Tracheophyta</taxon>
        <taxon>Spermatophyta</taxon>
        <taxon>Magnoliopsida</taxon>
        <taxon>Liliopsida</taxon>
        <taxon>Acoraceae</taxon>
        <taxon>Acorus</taxon>
    </lineage>
</organism>
<dbReference type="EMBL" id="JAUJYO010000001">
    <property type="protein sequence ID" value="KAK1325146.1"/>
    <property type="molecule type" value="Genomic_DNA"/>
</dbReference>
<gene>
    <name evidence="2" type="ORF">QJS10_CPA01g01383</name>
</gene>
<comment type="caution">
    <text evidence="2">The sequence shown here is derived from an EMBL/GenBank/DDBJ whole genome shotgun (WGS) entry which is preliminary data.</text>
</comment>
<keyword evidence="3" id="KW-1185">Reference proteome</keyword>
<keyword evidence="1" id="KW-1133">Transmembrane helix</keyword>
<dbReference type="Proteomes" id="UP001180020">
    <property type="component" value="Unassembled WGS sequence"/>
</dbReference>